<dbReference type="EMBL" id="LXEW01000032">
    <property type="protein sequence ID" value="OAT51362.1"/>
    <property type="molecule type" value="Genomic_DNA"/>
</dbReference>
<evidence type="ECO:0000313" key="1">
    <source>
        <dbReference type="EMBL" id="OAT51362.1"/>
    </source>
</evidence>
<dbReference type="OrthoDB" id="6480851at2"/>
<keyword evidence="2" id="KW-1185">Reference proteome</keyword>
<comment type="caution">
    <text evidence="1">The sequence shown here is derived from an EMBL/GenBank/DDBJ whole genome shotgun (WGS) entry which is preliminary data.</text>
</comment>
<evidence type="ECO:0000313" key="2">
    <source>
        <dbReference type="Proteomes" id="UP000078224"/>
    </source>
</evidence>
<dbReference type="RefSeq" id="WP_068908934.1">
    <property type="nucleotide sequence ID" value="NZ_LXEW01000032.1"/>
</dbReference>
<protein>
    <submittedName>
        <fullName evidence="1">Uncharacterized protein</fullName>
    </submittedName>
</protein>
<dbReference type="AlphaFoldDB" id="A0A1B7JU20"/>
<organism evidence="1 2">
    <name type="scientific">Providencia heimbachae ATCC 35613</name>
    <dbReference type="NCBI Taxonomy" id="1354272"/>
    <lineage>
        <taxon>Bacteria</taxon>
        <taxon>Pseudomonadati</taxon>
        <taxon>Pseudomonadota</taxon>
        <taxon>Gammaproteobacteria</taxon>
        <taxon>Enterobacterales</taxon>
        <taxon>Morganellaceae</taxon>
        <taxon>Providencia</taxon>
    </lineage>
</organism>
<sequence>MSEKTQPNIKQTLFEKVLIKSPILSADKYCRAVVKQAHKKANAYYQTAIQEKNEIYNTAYQNGYNNGIKQLLSNFINTIENSEKQYQEKIKTSEALLVQRLTEFFTDERLHDIIVHYFKQQRTKLENVTLYLPSKMQKQFRDTMPDISLKVSTSNTIALEIDNKITYFSPTVAINNILPHVFSVSTRCNLLKEQKDNYQKMIELINLSSNQNEDNTTD</sequence>
<gene>
    <name evidence="1" type="ORF">M998_2299</name>
</gene>
<dbReference type="Proteomes" id="UP000078224">
    <property type="component" value="Unassembled WGS sequence"/>
</dbReference>
<accession>A0A1B7JU20</accession>
<proteinExistence type="predicted"/>
<reference evidence="1 2" key="1">
    <citation type="submission" date="2016-04" db="EMBL/GenBank/DDBJ databases">
        <title>ATOL: Assembling a taxonomically balanced genome-scale reconstruction of the evolutionary history of the Enterobacteriaceae.</title>
        <authorList>
            <person name="Plunkett G.III."/>
            <person name="Neeno-Eckwall E.C."/>
            <person name="Glasner J.D."/>
            <person name="Perna N.T."/>
        </authorList>
    </citation>
    <scope>NUCLEOTIDE SEQUENCE [LARGE SCALE GENOMIC DNA]</scope>
    <source>
        <strain evidence="1 2">ATCC 35613</strain>
    </source>
</reference>
<name>A0A1B7JU20_9GAMM</name>